<evidence type="ECO:0000313" key="11">
    <source>
        <dbReference type="Proteomes" id="UP000183557"/>
    </source>
</evidence>
<evidence type="ECO:0000256" key="4">
    <source>
        <dbReference type="ARBA" id="ARBA00022605"/>
    </source>
</evidence>
<dbReference type="InterPro" id="IPR004013">
    <property type="entry name" value="PHP_dom"/>
</dbReference>
<dbReference type="PANTHER" id="PTHR21039:SF0">
    <property type="entry name" value="HISTIDINOL-PHOSPHATASE"/>
    <property type="match status" value="1"/>
</dbReference>
<dbReference type="Pfam" id="PF02811">
    <property type="entry name" value="PHP"/>
    <property type="match status" value="1"/>
</dbReference>
<dbReference type="NCBIfam" id="TIGR01856">
    <property type="entry name" value="hisJ_fam"/>
    <property type="match status" value="1"/>
</dbReference>
<dbReference type="EC" id="3.1.3.15" evidence="3 8"/>
<evidence type="ECO:0000256" key="7">
    <source>
        <dbReference type="ARBA" id="ARBA00049158"/>
    </source>
</evidence>
<comment type="catalytic activity">
    <reaction evidence="7 8">
        <text>L-histidinol phosphate + H2O = L-histidinol + phosphate</text>
        <dbReference type="Rhea" id="RHEA:14465"/>
        <dbReference type="ChEBI" id="CHEBI:15377"/>
        <dbReference type="ChEBI" id="CHEBI:43474"/>
        <dbReference type="ChEBI" id="CHEBI:57699"/>
        <dbReference type="ChEBI" id="CHEBI:57980"/>
        <dbReference type="EC" id="3.1.3.15"/>
    </reaction>
</comment>
<keyword evidence="4 8" id="KW-0028">Amino-acid biosynthesis</keyword>
<dbReference type="AlphaFoldDB" id="A0A1I3WTG3"/>
<dbReference type="CDD" id="cd12110">
    <property type="entry name" value="PHP_HisPPase_Hisj_like"/>
    <property type="match status" value="1"/>
</dbReference>
<evidence type="ECO:0000256" key="8">
    <source>
        <dbReference type="RuleBase" id="RU366003"/>
    </source>
</evidence>
<dbReference type="GO" id="GO:0005737">
    <property type="term" value="C:cytoplasm"/>
    <property type="evidence" value="ECO:0007669"/>
    <property type="project" value="TreeGrafter"/>
</dbReference>
<dbReference type="GO" id="GO:0004401">
    <property type="term" value="F:histidinol-phosphatase activity"/>
    <property type="evidence" value="ECO:0007669"/>
    <property type="project" value="UniProtKB-UniRule"/>
</dbReference>
<dbReference type="RefSeq" id="WP_075037055.1">
    <property type="nucleotide sequence ID" value="NZ_FOSB01000007.1"/>
</dbReference>
<keyword evidence="6 8" id="KW-0368">Histidine biosynthesis</keyword>
<dbReference type="STRING" id="240302.BN982_00697"/>
<reference evidence="11" key="1">
    <citation type="submission" date="2016-10" db="EMBL/GenBank/DDBJ databases">
        <authorList>
            <person name="Varghese N."/>
            <person name="Submissions S."/>
        </authorList>
    </citation>
    <scope>NUCLEOTIDE SEQUENCE [LARGE SCALE GENOMIC DNA]</scope>
    <source>
        <strain evidence="11">CGMCC 1.3704</strain>
    </source>
</reference>
<sequence length="272" mass="31601">MRTDYHVHMAETGNLDVDYLRTYIKKAKEEGIEELGISEHAYFFEETREILSNPWVENRRTLNFETYQNMFDAAEKEELPIKMGIEMDYMPGKEKEMEAFISSHSFDYVIGSVHWIDDWGIDLAIYREEYEKRDLKEVYRQYFDRVVTLAESGLFDFVGHIDVIKVFGYRPDDEVFLHEQYRRAAKALAKTGTCIEISTAGLRKPVGELYPDPALLQMCKEEGVGIVLCSDAHKPDHIGYRYEAAIELAKSVGYTDVHVFSQRQATVHPIEE</sequence>
<dbReference type="EMBL" id="FOSB01000007">
    <property type="protein sequence ID" value="SFK10805.1"/>
    <property type="molecule type" value="Genomic_DNA"/>
</dbReference>
<protein>
    <recommendedName>
        <fullName evidence="3 8">Histidinol-phosphatase</fullName>
        <shortName evidence="8">HolPase</shortName>
        <ecNumber evidence="3 8">3.1.3.15</ecNumber>
    </recommendedName>
</protein>
<organism evidence="10 11">
    <name type="scientific">Halobacillus dabanensis</name>
    <dbReference type="NCBI Taxonomy" id="240302"/>
    <lineage>
        <taxon>Bacteria</taxon>
        <taxon>Bacillati</taxon>
        <taxon>Bacillota</taxon>
        <taxon>Bacilli</taxon>
        <taxon>Bacillales</taxon>
        <taxon>Bacillaceae</taxon>
        <taxon>Halobacillus</taxon>
    </lineage>
</organism>
<dbReference type="Proteomes" id="UP000183557">
    <property type="component" value="Unassembled WGS sequence"/>
</dbReference>
<keyword evidence="5 8" id="KW-0378">Hydrolase</keyword>
<evidence type="ECO:0000256" key="3">
    <source>
        <dbReference type="ARBA" id="ARBA00013085"/>
    </source>
</evidence>
<accession>A0A1I3WTG3</accession>
<evidence type="ECO:0000256" key="6">
    <source>
        <dbReference type="ARBA" id="ARBA00023102"/>
    </source>
</evidence>
<dbReference type="PANTHER" id="PTHR21039">
    <property type="entry name" value="HISTIDINOL PHOSPHATASE-RELATED"/>
    <property type="match status" value="1"/>
</dbReference>
<evidence type="ECO:0000259" key="9">
    <source>
        <dbReference type="Pfam" id="PF02811"/>
    </source>
</evidence>
<dbReference type="GO" id="GO:0000105">
    <property type="term" value="P:L-histidine biosynthetic process"/>
    <property type="evidence" value="ECO:0007669"/>
    <property type="project" value="UniProtKB-UniRule"/>
</dbReference>
<comment type="similarity">
    <text evidence="2 8">Belongs to the PHP hydrolase family. HisK subfamily.</text>
</comment>
<dbReference type="InterPro" id="IPR010140">
    <property type="entry name" value="Histidinol_P_phosphatase_HisJ"/>
</dbReference>
<comment type="pathway">
    <text evidence="1 8">Amino-acid biosynthesis; L-histidine biosynthesis; L-histidine from 5-phospho-alpha-D-ribose 1-diphosphate: step 8/9.</text>
</comment>
<evidence type="ECO:0000256" key="5">
    <source>
        <dbReference type="ARBA" id="ARBA00022801"/>
    </source>
</evidence>
<dbReference type="InterPro" id="IPR016195">
    <property type="entry name" value="Pol/histidinol_Pase-like"/>
</dbReference>
<dbReference type="Gene3D" id="3.20.20.140">
    <property type="entry name" value="Metal-dependent hydrolases"/>
    <property type="match status" value="1"/>
</dbReference>
<dbReference type="NCBIfam" id="NF005596">
    <property type="entry name" value="PRK07328.1"/>
    <property type="match status" value="1"/>
</dbReference>
<name>A0A1I3WTG3_HALDA</name>
<dbReference type="SUPFAM" id="SSF89550">
    <property type="entry name" value="PHP domain-like"/>
    <property type="match status" value="1"/>
</dbReference>
<keyword evidence="11" id="KW-1185">Reference proteome</keyword>
<feature type="domain" description="PHP" evidence="9">
    <location>
        <begin position="4"/>
        <end position="200"/>
    </location>
</feature>
<evidence type="ECO:0000256" key="1">
    <source>
        <dbReference type="ARBA" id="ARBA00004970"/>
    </source>
</evidence>
<dbReference type="OrthoDB" id="9775255at2"/>
<dbReference type="UniPathway" id="UPA00031">
    <property type="reaction ID" value="UER00013"/>
</dbReference>
<evidence type="ECO:0000256" key="2">
    <source>
        <dbReference type="ARBA" id="ARBA00009152"/>
    </source>
</evidence>
<gene>
    <name evidence="10" type="ORF">SAMN04487936_107135</name>
</gene>
<proteinExistence type="inferred from homology"/>
<evidence type="ECO:0000313" key="10">
    <source>
        <dbReference type="EMBL" id="SFK10805.1"/>
    </source>
</evidence>